<dbReference type="AlphaFoldDB" id="A0A6L9UC79"/>
<feature type="compositionally biased region" description="Polar residues" evidence="1">
    <location>
        <begin position="40"/>
        <end position="49"/>
    </location>
</feature>
<feature type="compositionally biased region" description="Basic and acidic residues" evidence="1">
    <location>
        <begin position="20"/>
        <end position="39"/>
    </location>
</feature>
<reference evidence="2 3" key="1">
    <citation type="submission" date="2019-12" db="EMBL/GenBank/DDBJ databases">
        <title>Rhizobium genotypes associated with high levels of biological nitrogen fixation by grain legumes in a temperate-maritime cropping system.</title>
        <authorList>
            <person name="Maluk M."/>
            <person name="Francesc Ferrando Molina F."/>
            <person name="Lopez Del Egido L."/>
            <person name="Lafos M."/>
            <person name="Langarica-Fuentes A."/>
            <person name="Gebre Yohannes G."/>
            <person name="Young M.W."/>
            <person name="Martin P."/>
            <person name="Gantlett R."/>
            <person name="Kenicer G."/>
            <person name="Hawes C."/>
            <person name="Begg G.S."/>
            <person name="Quilliam R.S."/>
            <person name="Squire G.R."/>
            <person name="Poole P.S."/>
            <person name="Young P.W."/>
            <person name="Iannetta P.M."/>
            <person name="James E.K."/>
        </authorList>
    </citation>
    <scope>NUCLEOTIDE SEQUENCE [LARGE SCALE GENOMIC DNA]</scope>
    <source>
        <strain evidence="2 3">JHI1118</strain>
    </source>
</reference>
<feature type="region of interest" description="Disordered" evidence="1">
    <location>
        <begin position="1"/>
        <end position="98"/>
    </location>
</feature>
<organism evidence="2 3">
    <name type="scientific">Rhizobium lusitanum</name>
    <dbReference type="NCBI Taxonomy" id="293958"/>
    <lineage>
        <taxon>Bacteria</taxon>
        <taxon>Pseudomonadati</taxon>
        <taxon>Pseudomonadota</taxon>
        <taxon>Alphaproteobacteria</taxon>
        <taxon>Hyphomicrobiales</taxon>
        <taxon>Rhizobiaceae</taxon>
        <taxon>Rhizobium/Agrobacterium group</taxon>
        <taxon>Rhizobium</taxon>
    </lineage>
</organism>
<dbReference type="EMBL" id="WUEY01000008">
    <property type="protein sequence ID" value="NEI71740.1"/>
    <property type="molecule type" value="Genomic_DNA"/>
</dbReference>
<evidence type="ECO:0000313" key="2">
    <source>
        <dbReference type="EMBL" id="NEI71740.1"/>
    </source>
</evidence>
<dbReference type="Proteomes" id="UP000483035">
    <property type="component" value="Unassembled WGS sequence"/>
</dbReference>
<evidence type="ECO:0000313" key="3">
    <source>
        <dbReference type="Proteomes" id="UP000483035"/>
    </source>
</evidence>
<evidence type="ECO:0000256" key="1">
    <source>
        <dbReference type="SAM" id="MobiDB-lite"/>
    </source>
</evidence>
<proteinExistence type="predicted"/>
<feature type="compositionally biased region" description="Low complexity" evidence="1">
    <location>
        <begin position="1"/>
        <end position="19"/>
    </location>
</feature>
<accession>A0A6L9UC79</accession>
<name>A0A6L9UC79_9HYPH</name>
<protein>
    <submittedName>
        <fullName evidence="2">Uncharacterized protein</fullName>
    </submittedName>
</protein>
<sequence length="98" mass="10234">MAATVAAMSSSPAFAQQASSDDRCKAADTDRQTDNRQADNRQTAPTPDGNSGKKLSDCAGVLKPPAVGDSQMEKPAPKVGRTPVIKPGDPRNNQQPSK</sequence>
<comment type="caution">
    <text evidence="2">The sequence shown here is derived from an EMBL/GenBank/DDBJ whole genome shotgun (WGS) entry which is preliminary data.</text>
</comment>
<gene>
    <name evidence="2" type="ORF">GR212_19325</name>
</gene>